<keyword evidence="3 8" id="KW-0812">Transmembrane</keyword>
<evidence type="ECO:0000256" key="2">
    <source>
        <dbReference type="ARBA" id="ARBA00022614"/>
    </source>
</evidence>
<dbReference type="AlphaFoldDB" id="A0A811PXU7"/>
<evidence type="ECO:0000256" key="5">
    <source>
        <dbReference type="ARBA" id="ARBA00022989"/>
    </source>
</evidence>
<dbReference type="InterPro" id="IPR046959">
    <property type="entry name" value="PRK1-6/SRF4-like"/>
</dbReference>
<dbReference type="Proteomes" id="UP000604825">
    <property type="component" value="Unassembled WGS sequence"/>
</dbReference>
<dbReference type="GO" id="GO:0005524">
    <property type="term" value="F:ATP binding"/>
    <property type="evidence" value="ECO:0007669"/>
    <property type="project" value="InterPro"/>
</dbReference>
<dbReference type="GO" id="GO:0004672">
    <property type="term" value="F:protein kinase activity"/>
    <property type="evidence" value="ECO:0007669"/>
    <property type="project" value="InterPro"/>
</dbReference>
<dbReference type="InterPro" id="IPR001611">
    <property type="entry name" value="Leu-rich_rpt"/>
</dbReference>
<keyword evidence="6 8" id="KW-0472">Membrane</keyword>
<evidence type="ECO:0000256" key="7">
    <source>
        <dbReference type="SAM" id="MobiDB-lite"/>
    </source>
</evidence>
<keyword evidence="9" id="KW-0732">Signal</keyword>
<evidence type="ECO:0000259" key="10">
    <source>
        <dbReference type="PROSITE" id="PS50011"/>
    </source>
</evidence>
<evidence type="ECO:0000313" key="12">
    <source>
        <dbReference type="Proteomes" id="UP000604825"/>
    </source>
</evidence>
<feature type="signal peptide" evidence="9">
    <location>
        <begin position="1"/>
        <end position="24"/>
    </location>
</feature>
<dbReference type="InterPro" id="IPR013210">
    <property type="entry name" value="LRR_N_plant-typ"/>
</dbReference>
<dbReference type="Gene3D" id="3.30.200.20">
    <property type="entry name" value="Phosphorylase Kinase, domain 1"/>
    <property type="match status" value="1"/>
</dbReference>
<keyword evidence="4" id="KW-0677">Repeat</keyword>
<dbReference type="FunFam" id="1.10.510.10:FF:000095">
    <property type="entry name" value="protein STRUBBELIG-RECEPTOR FAMILY 8"/>
    <property type="match status" value="1"/>
</dbReference>
<keyword evidence="2" id="KW-0433">Leucine-rich repeat</keyword>
<feature type="transmembrane region" description="Helical" evidence="8">
    <location>
        <begin position="250"/>
        <end position="272"/>
    </location>
</feature>
<evidence type="ECO:0000256" key="9">
    <source>
        <dbReference type="SAM" id="SignalP"/>
    </source>
</evidence>
<sequence>MRSGTRLLGVAAAVFAWLATCSHAFPFPVPLLEPYTSQKDVDAINDLYASLGSPDLDGWTGSGGDPCREAWQGVQCDGPNVTAIDLRGAGLGGKMSQTLGDFTAITNLDLSNNQIGGALPQSLPPALARLDLSSNSLSGELPDSMAKLSSLSTLNVENNQFSGPIPDKLLSVPKFLRNGNHFTIPPIPGSSPTPATLPPPPVHPSHVPPPAAPEEPPILSGSHPPIYVIPAPPHDAPPTRHKGRVSPAKAAGFSILAAGSLSVAVVAILFTASKRRRERSLRVGYLRGAEMSTPSSVRAPPTLRAVAVAKPEKDKDPHSAAEEKIERTPTDYVKAAGSSFKNSGNGSIVSDKKNVQPSSEGPPLHLQLPFTLFTVASLQQYTNGFSDQDLMRETCFGKVYPADRPTGSKLSVLKLDGDTARTPVAQFLKTVHGVAGLRHPNVEELVGCCVEHGQRLLVYKHFSDRTLDDMLHFEHGASEAGDTLRWDARISVALEAAKALEYLHEGAGKQVVHRHFRPEHVLVDGELRVSVSGCGLAPFVAQLSDYCGVTLSYEPPEAAGGGGAAAWTPKGDVYSFGVVMLQLLTGRRPYDSSRARGERHLVPWASARLYDLATLGKMADPRLAASPPPVRSLSRFADIISRCIQQEAEFRPAMSQVAQDLRRALEDARAGTGTGKGSGGAAQA</sequence>
<dbReference type="Pfam" id="PF08263">
    <property type="entry name" value="LRRNT_2"/>
    <property type="match status" value="1"/>
</dbReference>
<accession>A0A811PXU7</accession>
<dbReference type="Pfam" id="PF13855">
    <property type="entry name" value="LRR_8"/>
    <property type="match status" value="1"/>
</dbReference>
<keyword evidence="12" id="KW-1185">Reference proteome</keyword>
<evidence type="ECO:0000256" key="4">
    <source>
        <dbReference type="ARBA" id="ARBA00022737"/>
    </source>
</evidence>
<comment type="caution">
    <text evidence="11">The sequence shown here is derived from an EMBL/GenBank/DDBJ whole genome shotgun (WGS) entry which is preliminary data.</text>
</comment>
<keyword evidence="5 8" id="KW-1133">Transmembrane helix</keyword>
<dbReference type="Gene3D" id="1.10.510.10">
    <property type="entry name" value="Transferase(Phosphotransferase) domain 1"/>
    <property type="match status" value="1"/>
</dbReference>
<dbReference type="EMBL" id="CAJGYO010000007">
    <property type="protein sequence ID" value="CAD6248148.1"/>
    <property type="molecule type" value="Genomic_DNA"/>
</dbReference>
<dbReference type="SUPFAM" id="SSF56112">
    <property type="entry name" value="Protein kinase-like (PK-like)"/>
    <property type="match status" value="1"/>
</dbReference>
<evidence type="ECO:0000256" key="6">
    <source>
        <dbReference type="ARBA" id="ARBA00023136"/>
    </source>
</evidence>
<reference evidence="11" key="1">
    <citation type="submission" date="2020-10" db="EMBL/GenBank/DDBJ databases">
        <authorList>
            <person name="Han B."/>
            <person name="Lu T."/>
            <person name="Zhao Q."/>
            <person name="Huang X."/>
            <person name="Zhao Y."/>
        </authorList>
    </citation>
    <scope>NUCLEOTIDE SEQUENCE</scope>
</reference>
<dbReference type="InterPro" id="IPR000719">
    <property type="entry name" value="Prot_kinase_dom"/>
</dbReference>
<dbReference type="Gene3D" id="3.80.10.10">
    <property type="entry name" value="Ribonuclease Inhibitor"/>
    <property type="match status" value="1"/>
</dbReference>
<feature type="region of interest" description="Disordered" evidence="7">
    <location>
        <begin position="183"/>
        <end position="245"/>
    </location>
</feature>
<organism evidence="11 12">
    <name type="scientific">Miscanthus lutarioriparius</name>
    <dbReference type="NCBI Taxonomy" id="422564"/>
    <lineage>
        <taxon>Eukaryota</taxon>
        <taxon>Viridiplantae</taxon>
        <taxon>Streptophyta</taxon>
        <taxon>Embryophyta</taxon>
        <taxon>Tracheophyta</taxon>
        <taxon>Spermatophyta</taxon>
        <taxon>Magnoliopsida</taxon>
        <taxon>Liliopsida</taxon>
        <taxon>Poales</taxon>
        <taxon>Poaceae</taxon>
        <taxon>PACMAD clade</taxon>
        <taxon>Panicoideae</taxon>
        <taxon>Andropogonodae</taxon>
        <taxon>Andropogoneae</taxon>
        <taxon>Saccharinae</taxon>
        <taxon>Miscanthus</taxon>
    </lineage>
</organism>
<proteinExistence type="predicted"/>
<feature type="compositionally biased region" description="Pro residues" evidence="7">
    <location>
        <begin position="185"/>
        <end position="216"/>
    </location>
</feature>
<dbReference type="SUPFAM" id="SSF52058">
    <property type="entry name" value="L domain-like"/>
    <property type="match status" value="1"/>
</dbReference>
<evidence type="ECO:0000256" key="3">
    <source>
        <dbReference type="ARBA" id="ARBA00022692"/>
    </source>
</evidence>
<dbReference type="GO" id="GO:0016020">
    <property type="term" value="C:membrane"/>
    <property type="evidence" value="ECO:0007669"/>
    <property type="project" value="UniProtKB-SubCell"/>
</dbReference>
<evidence type="ECO:0000313" key="11">
    <source>
        <dbReference type="EMBL" id="CAD6248148.1"/>
    </source>
</evidence>
<evidence type="ECO:0000256" key="1">
    <source>
        <dbReference type="ARBA" id="ARBA00004370"/>
    </source>
</evidence>
<comment type="subcellular location">
    <subcellularLocation>
        <location evidence="1">Membrane</location>
    </subcellularLocation>
</comment>
<dbReference type="Pfam" id="PF07714">
    <property type="entry name" value="PK_Tyr_Ser-Thr"/>
    <property type="match status" value="1"/>
</dbReference>
<gene>
    <name evidence="11" type="ORF">NCGR_LOCUS32307</name>
</gene>
<dbReference type="InterPro" id="IPR011009">
    <property type="entry name" value="Kinase-like_dom_sf"/>
</dbReference>
<dbReference type="InterPro" id="IPR001245">
    <property type="entry name" value="Ser-Thr/Tyr_kinase_cat_dom"/>
</dbReference>
<dbReference type="OrthoDB" id="676979at2759"/>
<protein>
    <recommendedName>
        <fullName evidence="10">Protein kinase domain-containing protein</fullName>
    </recommendedName>
</protein>
<name>A0A811PXU7_9POAL</name>
<feature type="domain" description="Protein kinase" evidence="10">
    <location>
        <begin position="385"/>
        <end position="665"/>
    </location>
</feature>
<dbReference type="InterPro" id="IPR032675">
    <property type="entry name" value="LRR_dom_sf"/>
</dbReference>
<dbReference type="PANTHER" id="PTHR48007">
    <property type="entry name" value="LEUCINE-RICH REPEAT RECEPTOR-LIKE PROTEIN KINASE PXC1"/>
    <property type="match status" value="1"/>
</dbReference>
<dbReference type="PANTHER" id="PTHR48007:SF3">
    <property type="entry name" value="PROTEIN KINASE DOMAIN-CONTAINING PROTEIN"/>
    <property type="match status" value="1"/>
</dbReference>
<evidence type="ECO:0000256" key="8">
    <source>
        <dbReference type="SAM" id="Phobius"/>
    </source>
</evidence>
<feature type="chain" id="PRO_5032858411" description="Protein kinase domain-containing protein" evidence="9">
    <location>
        <begin position="25"/>
        <end position="684"/>
    </location>
</feature>
<dbReference type="PROSITE" id="PS50011">
    <property type="entry name" value="PROTEIN_KINASE_DOM"/>
    <property type="match status" value="1"/>
</dbReference>